<dbReference type="GO" id="GO:0004650">
    <property type="term" value="F:polygalacturonase activity"/>
    <property type="evidence" value="ECO:0007669"/>
    <property type="project" value="InterPro"/>
</dbReference>
<dbReference type="GO" id="GO:0005975">
    <property type="term" value="P:carbohydrate metabolic process"/>
    <property type="evidence" value="ECO:0007669"/>
    <property type="project" value="InterPro"/>
</dbReference>
<dbReference type="SMART" id="SM00710">
    <property type="entry name" value="PbH1"/>
    <property type="match status" value="3"/>
</dbReference>
<evidence type="ECO:0000256" key="1">
    <source>
        <dbReference type="ARBA" id="ARBA00004191"/>
    </source>
</evidence>
<comment type="similarity">
    <text evidence="2 9">Belongs to the glycosyl hydrolase 28 family.</text>
</comment>
<evidence type="ECO:0008006" key="12">
    <source>
        <dbReference type="Google" id="ProtNLM"/>
    </source>
</evidence>
<keyword evidence="7" id="KW-0961">Cell wall biogenesis/degradation</keyword>
<proteinExistence type="inferred from homology"/>
<evidence type="ECO:0000313" key="11">
    <source>
        <dbReference type="Proteomes" id="UP001180020"/>
    </source>
</evidence>
<reference evidence="10" key="1">
    <citation type="journal article" date="2023" name="Nat. Commun.">
        <title>Diploid and tetraploid genomes of Acorus and the evolution of monocots.</title>
        <authorList>
            <person name="Ma L."/>
            <person name="Liu K.W."/>
            <person name="Li Z."/>
            <person name="Hsiao Y.Y."/>
            <person name="Qi Y."/>
            <person name="Fu T."/>
            <person name="Tang G.D."/>
            <person name="Zhang D."/>
            <person name="Sun W.H."/>
            <person name="Liu D.K."/>
            <person name="Li Y."/>
            <person name="Chen G.Z."/>
            <person name="Liu X.D."/>
            <person name="Liao X.Y."/>
            <person name="Jiang Y.T."/>
            <person name="Yu X."/>
            <person name="Hao Y."/>
            <person name="Huang J."/>
            <person name="Zhao X.W."/>
            <person name="Ke S."/>
            <person name="Chen Y.Y."/>
            <person name="Wu W.L."/>
            <person name="Hsu J.L."/>
            <person name="Lin Y.F."/>
            <person name="Huang M.D."/>
            <person name="Li C.Y."/>
            <person name="Huang L."/>
            <person name="Wang Z.W."/>
            <person name="Zhao X."/>
            <person name="Zhong W.Y."/>
            <person name="Peng D.H."/>
            <person name="Ahmad S."/>
            <person name="Lan S."/>
            <person name="Zhang J.S."/>
            <person name="Tsai W.C."/>
            <person name="Van de Peer Y."/>
            <person name="Liu Z.J."/>
        </authorList>
    </citation>
    <scope>NUCLEOTIDE SEQUENCE</scope>
    <source>
        <strain evidence="10">CP</strain>
    </source>
</reference>
<comment type="caution">
    <text evidence="10">The sequence shown here is derived from an EMBL/GenBank/DDBJ whole genome shotgun (WGS) entry which is preliminary data.</text>
</comment>
<evidence type="ECO:0000256" key="2">
    <source>
        <dbReference type="ARBA" id="ARBA00008834"/>
    </source>
</evidence>
<gene>
    <name evidence="10" type="ORF">QJS10_CPB11g02004</name>
</gene>
<accession>A0AAV9DUA9</accession>
<dbReference type="PANTHER" id="PTHR31375">
    <property type="match status" value="1"/>
</dbReference>
<evidence type="ECO:0000256" key="6">
    <source>
        <dbReference type="ARBA" id="ARBA00023295"/>
    </source>
</evidence>
<organism evidence="10 11">
    <name type="scientific">Acorus calamus</name>
    <name type="common">Sweet flag</name>
    <dbReference type="NCBI Taxonomy" id="4465"/>
    <lineage>
        <taxon>Eukaryota</taxon>
        <taxon>Viridiplantae</taxon>
        <taxon>Streptophyta</taxon>
        <taxon>Embryophyta</taxon>
        <taxon>Tracheophyta</taxon>
        <taxon>Spermatophyta</taxon>
        <taxon>Magnoliopsida</taxon>
        <taxon>Liliopsida</taxon>
        <taxon>Acoraceae</taxon>
        <taxon>Acorus</taxon>
    </lineage>
</organism>
<evidence type="ECO:0000256" key="3">
    <source>
        <dbReference type="ARBA" id="ARBA00022512"/>
    </source>
</evidence>
<evidence type="ECO:0000256" key="9">
    <source>
        <dbReference type="RuleBase" id="RU361169"/>
    </source>
</evidence>
<dbReference type="InterPro" id="IPR000743">
    <property type="entry name" value="Glyco_hydro_28"/>
</dbReference>
<keyword evidence="6 9" id="KW-0326">Glycosidase</keyword>
<dbReference type="PROSITE" id="PS00502">
    <property type="entry name" value="POLYGALACTURONASE"/>
    <property type="match status" value="1"/>
</dbReference>
<keyword evidence="11" id="KW-1185">Reference proteome</keyword>
<evidence type="ECO:0000256" key="5">
    <source>
        <dbReference type="ARBA" id="ARBA00022801"/>
    </source>
</evidence>
<dbReference type="EMBL" id="JAUJYO010000011">
    <property type="protein sequence ID" value="KAK1304828.1"/>
    <property type="molecule type" value="Genomic_DNA"/>
</dbReference>
<comment type="subcellular location">
    <subcellularLocation>
        <location evidence="1">Secreted</location>
        <location evidence="1">Cell wall</location>
    </subcellularLocation>
</comment>
<name>A0AAV9DUA9_ACOCL</name>
<feature type="active site" evidence="8">
    <location>
        <position position="231"/>
    </location>
</feature>
<reference evidence="10" key="2">
    <citation type="submission" date="2023-06" db="EMBL/GenBank/DDBJ databases">
        <authorList>
            <person name="Ma L."/>
            <person name="Liu K.-W."/>
            <person name="Li Z."/>
            <person name="Hsiao Y.-Y."/>
            <person name="Qi Y."/>
            <person name="Fu T."/>
            <person name="Tang G."/>
            <person name="Zhang D."/>
            <person name="Sun W.-H."/>
            <person name="Liu D.-K."/>
            <person name="Li Y."/>
            <person name="Chen G.-Z."/>
            <person name="Liu X.-D."/>
            <person name="Liao X.-Y."/>
            <person name="Jiang Y.-T."/>
            <person name="Yu X."/>
            <person name="Hao Y."/>
            <person name="Huang J."/>
            <person name="Zhao X.-W."/>
            <person name="Ke S."/>
            <person name="Chen Y.-Y."/>
            <person name="Wu W.-L."/>
            <person name="Hsu J.-L."/>
            <person name="Lin Y.-F."/>
            <person name="Huang M.-D."/>
            <person name="Li C.-Y."/>
            <person name="Huang L."/>
            <person name="Wang Z.-W."/>
            <person name="Zhao X."/>
            <person name="Zhong W.-Y."/>
            <person name="Peng D.-H."/>
            <person name="Ahmad S."/>
            <person name="Lan S."/>
            <person name="Zhang J.-S."/>
            <person name="Tsai W.-C."/>
            <person name="Van De Peer Y."/>
            <person name="Liu Z.-J."/>
        </authorList>
    </citation>
    <scope>NUCLEOTIDE SEQUENCE</scope>
    <source>
        <strain evidence="10">CP</strain>
        <tissue evidence="10">Leaves</tissue>
    </source>
</reference>
<dbReference type="AlphaFoldDB" id="A0AAV9DUA9"/>
<dbReference type="InterPro" id="IPR012334">
    <property type="entry name" value="Pectin_lyas_fold"/>
</dbReference>
<evidence type="ECO:0000256" key="4">
    <source>
        <dbReference type="ARBA" id="ARBA00022525"/>
    </source>
</evidence>
<keyword evidence="4" id="KW-0964">Secreted</keyword>
<protein>
    <recommendedName>
        <fullName evidence="12">Polygalacturonase</fullName>
    </recommendedName>
</protein>
<dbReference type="GO" id="GO:0071555">
    <property type="term" value="P:cell wall organization"/>
    <property type="evidence" value="ECO:0007669"/>
    <property type="project" value="UniProtKB-KW"/>
</dbReference>
<dbReference type="Pfam" id="PF00295">
    <property type="entry name" value="Glyco_hydro_28"/>
    <property type="match status" value="1"/>
</dbReference>
<sequence>MLGLDSGPFGRAWACPTAKSHFADFGAKGDGSTDDTQAFSKAWSEACSSSSPVSLMIPHNNKYLVKPVTFSGPCKSNVTALISGTIIAPAEISIWGSERDHWIHFKGVQNLTLDGDGTFEGNGNIWWSNSCKLNKSLALKFEECNSLTVKNINMINSPQMHIVFLNCDSVNASHLFISAPENSPNTDGVHVTGTTNIKISNSTIQTGDDCISIVSGSENVWAGNITCGPGHGISIGSLGEGNSEDKVLNVIVENITFTETMNGVRIKTWQTSAVEVSEVLYNNIRGTSATDVVMSFDCSASVLCRAVVLEDIHMEYHNNKGKARTVFNNIQWSQKGEFYVGPGSGDYVPCCGRGST</sequence>
<dbReference type="Proteomes" id="UP001180020">
    <property type="component" value="Unassembled WGS sequence"/>
</dbReference>
<evidence type="ECO:0000256" key="8">
    <source>
        <dbReference type="PROSITE-ProRule" id="PRU10052"/>
    </source>
</evidence>
<dbReference type="SUPFAM" id="SSF51126">
    <property type="entry name" value="Pectin lyase-like"/>
    <property type="match status" value="1"/>
</dbReference>
<dbReference type="InterPro" id="IPR011050">
    <property type="entry name" value="Pectin_lyase_fold/virulence"/>
</dbReference>
<keyword evidence="5 9" id="KW-0378">Hydrolase</keyword>
<evidence type="ECO:0000256" key="7">
    <source>
        <dbReference type="ARBA" id="ARBA00023316"/>
    </source>
</evidence>
<keyword evidence="3" id="KW-0134">Cell wall</keyword>
<dbReference type="Gene3D" id="2.160.20.10">
    <property type="entry name" value="Single-stranded right-handed beta-helix, Pectin lyase-like"/>
    <property type="match status" value="1"/>
</dbReference>
<dbReference type="InterPro" id="IPR006626">
    <property type="entry name" value="PbH1"/>
</dbReference>
<evidence type="ECO:0000313" key="10">
    <source>
        <dbReference type="EMBL" id="KAK1304828.1"/>
    </source>
</evidence>